<feature type="domain" description="L27" evidence="7">
    <location>
        <begin position="3"/>
        <end position="67"/>
    </location>
</feature>
<protein>
    <submittedName>
        <fullName evidence="8">Putative actin filament-binding protein afadin</fullName>
    </submittedName>
</protein>
<dbReference type="GO" id="GO:0030054">
    <property type="term" value="C:cell junction"/>
    <property type="evidence" value="ECO:0007669"/>
    <property type="project" value="UniProtKB-ARBA"/>
</dbReference>
<dbReference type="InterPro" id="IPR051342">
    <property type="entry name" value="PDZ_scaffold"/>
</dbReference>
<keyword evidence="2" id="KW-0597">Phosphoprotein</keyword>
<dbReference type="InterPro" id="IPR004172">
    <property type="entry name" value="L27_dom"/>
</dbReference>
<keyword evidence="3" id="KW-0677">Repeat</keyword>
<feature type="region of interest" description="Disordered" evidence="5">
    <location>
        <begin position="467"/>
        <end position="543"/>
    </location>
</feature>
<dbReference type="CDD" id="cd06667">
    <property type="entry name" value="PDZ2_MUPP1-like"/>
    <property type="match status" value="1"/>
</dbReference>
<evidence type="ECO:0000313" key="8">
    <source>
        <dbReference type="EMBL" id="NBJ57931.1"/>
    </source>
</evidence>
<keyword evidence="4" id="KW-0472">Membrane</keyword>
<dbReference type="CDD" id="cd06668">
    <property type="entry name" value="PDZ4_MUPP1-like"/>
    <property type="match status" value="1"/>
</dbReference>
<organism evidence="8">
    <name type="scientific">Phlebotomus kandelakii</name>
    <dbReference type="NCBI Taxonomy" id="1109342"/>
    <lineage>
        <taxon>Eukaryota</taxon>
        <taxon>Metazoa</taxon>
        <taxon>Ecdysozoa</taxon>
        <taxon>Arthropoda</taxon>
        <taxon>Hexapoda</taxon>
        <taxon>Insecta</taxon>
        <taxon>Pterygota</taxon>
        <taxon>Neoptera</taxon>
        <taxon>Endopterygota</taxon>
        <taxon>Diptera</taxon>
        <taxon>Nematocera</taxon>
        <taxon>Psychodoidea</taxon>
        <taxon>Psychodidae</taxon>
        <taxon>Phlebotomus</taxon>
        <taxon>Larroussius</taxon>
    </lineage>
</organism>
<feature type="domain" description="PDZ" evidence="6">
    <location>
        <begin position="618"/>
        <end position="708"/>
    </location>
</feature>
<feature type="domain" description="PDZ" evidence="6">
    <location>
        <begin position="197"/>
        <end position="277"/>
    </location>
</feature>
<proteinExistence type="predicted"/>
<feature type="region of interest" description="Disordered" evidence="5">
    <location>
        <begin position="98"/>
        <end position="119"/>
    </location>
</feature>
<dbReference type="PANTHER" id="PTHR19964:SF92">
    <property type="entry name" value="PATJ HOMOLOG"/>
    <property type="match status" value="1"/>
</dbReference>
<dbReference type="EMBL" id="GIFK01000228">
    <property type="protein sequence ID" value="NBJ57931.1"/>
    <property type="molecule type" value="Transcribed_RNA"/>
</dbReference>
<feature type="domain" description="PDZ" evidence="6">
    <location>
        <begin position="365"/>
        <end position="450"/>
    </location>
</feature>
<dbReference type="SMART" id="SM00228">
    <property type="entry name" value="PDZ"/>
    <property type="match status" value="4"/>
</dbReference>
<dbReference type="Gene3D" id="2.30.42.10">
    <property type="match status" value="4"/>
</dbReference>
<dbReference type="SMART" id="SM00569">
    <property type="entry name" value="L27"/>
    <property type="match status" value="1"/>
</dbReference>
<dbReference type="PROSITE" id="PS51022">
    <property type="entry name" value="L27"/>
    <property type="match status" value="1"/>
</dbReference>
<feature type="compositionally biased region" description="Polar residues" evidence="5">
    <location>
        <begin position="106"/>
        <end position="119"/>
    </location>
</feature>
<evidence type="ECO:0000256" key="4">
    <source>
        <dbReference type="ARBA" id="ARBA00023136"/>
    </source>
</evidence>
<dbReference type="GO" id="GO:0016020">
    <property type="term" value="C:membrane"/>
    <property type="evidence" value="ECO:0007669"/>
    <property type="project" value="UniProtKB-SubCell"/>
</dbReference>
<dbReference type="CDD" id="cd06669">
    <property type="entry name" value="PDZ5_MUPP1-like"/>
    <property type="match status" value="1"/>
</dbReference>
<dbReference type="PROSITE" id="PS50106">
    <property type="entry name" value="PDZ"/>
    <property type="match status" value="4"/>
</dbReference>
<dbReference type="FunFam" id="2.30.42.10:FF:000070">
    <property type="entry name" value="Multiple PDZ domain protein"/>
    <property type="match status" value="1"/>
</dbReference>
<dbReference type="Pfam" id="PF00595">
    <property type="entry name" value="PDZ"/>
    <property type="match status" value="4"/>
</dbReference>
<evidence type="ECO:0000256" key="3">
    <source>
        <dbReference type="ARBA" id="ARBA00022737"/>
    </source>
</evidence>
<dbReference type="SUPFAM" id="SSF50156">
    <property type="entry name" value="PDZ domain-like"/>
    <property type="match status" value="4"/>
</dbReference>
<feature type="domain" description="PDZ" evidence="6">
    <location>
        <begin position="787"/>
        <end position="865"/>
    </location>
</feature>
<dbReference type="InterPro" id="IPR001478">
    <property type="entry name" value="PDZ"/>
</dbReference>
<evidence type="ECO:0000259" key="7">
    <source>
        <dbReference type="PROSITE" id="PS51022"/>
    </source>
</evidence>
<accession>A0A6B2E4J2</accession>
<name>A0A6B2E4J2_9DIPT</name>
<evidence type="ECO:0000256" key="5">
    <source>
        <dbReference type="SAM" id="MobiDB-lite"/>
    </source>
</evidence>
<feature type="compositionally biased region" description="Basic and acidic residues" evidence="5">
    <location>
        <begin position="530"/>
        <end position="543"/>
    </location>
</feature>
<dbReference type="Gene3D" id="1.10.287.650">
    <property type="entry name" value="L27 domain"/>
    <property type="match status" value="1"/>
</dbReference>
<dbReference type="AlphaFoldDB" id="A0A6B2E4J2"/>
<dbReference type="PANTHER" id="PTHR19964">
    <property type="entry name" value="MULTIPLE PDZ DOMAIN PROTEIN"/>
    <property type="match status" value="1"/>
</dbReference>
<evidence type="ECO:0000259" key="6">
    <source>
        <dbReference type="PROSITE" id="PS50106"/>
    </source>
</evidence>
<evidence type="ECO:0000256" key="1">
    <source>
        <dbReference type="ARBA" id="ARBA00004370"/>
    </source>
</evidence>
<evidence type="ECO:0000256" key="2">
    <source>
        <dbReference type="ARBA" id="ARBA00022553"/>
    </source>
</evidence>
<dbReference type="FunFam" id="2.30.42.10:FF:000125">
    <property type="entry name" value="PATJ, crumbs cell polarity complex component"/>
    <property type="match status" value="1"/>
</dbReference>
<sequence>MHLNADISSALQQIEAIKKVIDESDDPKLQQSTSDELKLILDILTDPVFRNIVQVQDSLAELNTQIAKHPSILAGDFDITASGDLVLTVPATPELYADYPDEQRVPSAQLSPRDSVSPSTVAHNFNSLSGPIGSVSDQILSMESHQFSSLTKKGHPGDGTLTRGMTSDEERPQSAVSEASTKHANEVIPSEWAQIQAIELINDGTGLGFGIIGARTSGVIVKTILAGGVADRDQRLMSGDHILQIGDVNLHDMVSEQVASVLRQSGTHVRLVVARPVDPMTATQDVEGTAIVPSRLLTDPAELERYLIAAGYPEIFGDTSTPSTPTSSSQVGGEQRFKYGGDISMRPRLSPPLGDMELPETERFTVELTKDSNGLGITIAGYVCEKEELSGIFVKSVSPGSAADVSGRIQVNDRIIEVDGQSLQGFSNHEAVDVLKKSGTVVSLCLERYLRGPKYEQLQQAIAANELKPSTPATPPHVQYPGRPLSASSVQYDEREKKHSIGSVPDLLEKPDMKKKHSMDSSVAGRKLAHARDSLETKGEKDLSLLPQESSVSTCEDVSEDVEELIVHPRKMSIIETANIATINKHKYYVEPILTEEIEAAIRKKWHTIVGNDVIIVVAQIRKFTPVSGLGISLEGTVDVEGGREVRPHHYIRSILPEGPVGQNGLLQSADELLEVNGQRLLGMNHLEVVSILKELPQDVRMVCARDKNQMVPFTEENICNALGLGFQSSPNLENLTPASERLVKAKSDGSLATSASSQTDENFIKMKSRSLEPLTGLAMWSSEPQIIELMKGERGLGFSILDYQDPLDSNDTLIVIRSLVPGGVAQLDGRLIPGDRLLFVNDINLENASLDQAVQALKGAPKGVVRIGVAKPLPMTDTSAMQLGERLPVELSGKHDQKAEWHHK</sequence>
<feature type="region of interest" description="Disordered" evidence="5">
    <location>
        <begin position="148"/>
        <end position="183"/>
    </location>
</feature>
<dbReference type="CDD" id="cd06791">
    <property type="entry name" value="PDZ3_MUPP1-like"/>
    <property type="match status" value="1"/>
</dbReference>
<comment type="subcellular location">
    <subcellularLocation>
        <location evidence="1">Membrane</location>
    </subcellularLocation>
</comment>
<dbReference type="InterPro" id="IPR036034">
    <property type="entry name" value="PDZ_sf"/>
</dbReference>
<reference evidence="8" key="1">
    <citation type="submission" date="2019-10" db="EMBL/GenBank/DDBJ databases">
        <title>Short sand fly seasons in Tbilisi, Georgia, hinder development of host immunity to saliva of the visceral leishmaniasis vector Phlebotomus kandelakii.</title>
        <authorList>
            <person name="Oliveira F."/>
            <person name="Giorgobiani E."/>
            <person name="Guimaraes-Costa A.B."/>
            <person name="Abdeladhim M."/>
            <person name="Oristian J."/>
            <person name="Tskhvaradze L."/>
            <person name="Tsertsvadze N."/>
            <person name="Zakalashvili M."/>
            <person name="Valenzuela J.G."/>
            <person name="Kamhawi S."/>
        </authorList>
    </citation>
    <scope>NUCLEOTIDE SEQUENCE</scope>
    <source>
        <strain evidence="8">Wild-capture in Tbilisi</strain>
        <tissue evidence="8">Salivary glands</tissue>
    </source>
</reference>